<evidence type="ECO:0000313" key="4">
    <source>
        <dbReference type="Proteomes" id="UP000665020"/>
    </source>
</evidence>
<dbReference type="EMBL" id="CP046640">
    <property type="protein sequence ID" value="QTL96832.1"/>
    <property type="molecule type" value="Genomic_DNA"/>
</dbReference>
<dbReference type="PANTHER" id="PTHR38731:SF1">
    <property type="entry name" value="FECR PROTEIN DOMAIN-CONTAINING PROTEIN"/>
    <property type="match status" value="1"/>
</dbReference>
<dbReference type="KEGG" id="ifn:GM661_02005"/>
<sequence length="298" mass="32655">MKKIILIISCILILGGIISVKAGEDSVVITQLSGRVEKKIVRKLLFFKINGWRQLEKGEQLETGEQIRVGKNAELELYFDNQTFVKIDRNSRIIIGDNKLTEYGKASSIKLEIGRVWVRVKEAWKGLTKFEVNTPSAVAGVRGTLFSVAYIDGKTSLLVREGSVELSTGEKKNSKIVEKGEIGEVSKNKITVKKTKKEDSIEWSKAGIDKWINDTAKQAPPGLVNKAKGKEKDNPSLNNNSNNSSNNNPSNNSKNKSNNSSNSSKNKSNSSNNSSNNNSSNSSSNANKNKPSSKGKPN</sequence>
<feature type="compositionally biased region" description="Low complexity" evidence="1">
    <location>
        <begin position="235"/>
        <end position="290"/>
    </location>
</feature>
<evidence type="ECO:0000256" key="1">
    <source>
        <dbReference type="SAM" id="MobiDB-lite"/>
    </source>
</evidence>
<dbReference type="Gene3D" id="2.60.120.1440">
    <property type="match status" value="1"/>
</dbReference>
<name>A0A8A7KG33_9FIRM</name>
<dbReference type="InterPro" id="IPR006860">
    <property type="entry name" value="FecR"/>
</dbReference>
<dbReference type="PANTHER" id="PTHR38731">
    <property type="entry name" value="LIPL45-RELATED LIPOPROTEIN-RELATED"/>
    <property type="match status" value="1"/>
</dbReference>
<protein>
    <recommendedName>
        <fullName evidence="2">FecR protein domain-containing protein</fullName>
    </recommendedName>
</protein>
<gene>
    <name evidence="3" type="ORF">GM661_02005</name>
</gene>
<keyword evidence="4" id="KW-1185">Reference proteome</keyword>
<dbReference type="Proteomes" id="UP000665020">
    <property type="component" value="Chromosome"/>
</dbReference>
<feature type="region of interest" description="Disordered" evidence="1">
    <location>
        <begin position="212"/>
        <end position="298"/>
    </location>
</feature>
<accession>A0A8A7KG33</accession>
<feature type="domain" description="FecR protein" evidence="2">
    <location>
        <begin position="66"/>
        <end position="165"/>
    </location>
</feature>
<proteinExistence type="predicted"/>
<dbReference type="Pfam" id="PF04773">
    <property type="entry name" value="FecR"/>
    <property type="match status" value="1"/>
</dbReference>
<dbReference type="AlphaFoldDB" id="A0A8A7KG33"/>
<reference evidence="3" key="1">
    <citation type="submission" date="2019-12" db="EMBL/GenBank/DDBJ databases">
        <authorList>
            <person name="zhang j."/>
            <person name="sun C.M."/>
        </authorList>
    </citation>
    <scope>NUCLEOTIDE SEQUENCE</scope>
    <source>
        <strain evidence="3">NS-1</strain>
    </source>
</reference>
<organism evidence="3 4">
    <name type="scientific">Iocasia fonsfrigidae</name>
    <dbReference type="NCBI Taxonomy" id="2682810"/>
    <lineage>
        <taxon>Bacteria</taxon>
        <taxon>Bacillati</taxon>
        <taxon>Bacillota</taxon>
        <taxon>Clostridia</taxon>
        <taxon>Halanaerobiales</taxon>
        <taxon>Halanaerobiaceae</taxon>
        <taxon>Iocasia</taxon>
    </lineage>
</organism>
<evidence type="ECO:0000259" key="2">
    <source>
        <dbReference type="Pfam" id="PF04773"/>
    </source>
</evidence>
<evidence type="ECO:0000313" key="3">
    <source>
        <dbReference type="EMBL" id="QTL96832.1"/>
    </source>
</evidence>
<dbReference type="RefSeq" id="WP_230868519.1">
    <property type="nucleotide sequence ID" value="NZ_CP046640.1"/>
</dbReference>